<dbReference type="PIRSF" id="PIRSF009320">
    <property type="entry name" value="Nuc_binding_HP_1000"/>
    <property type="match status" value="1"/>
</dbReference>
<sequence>MIVTIGNTKGGVGKTTLALNIAIARARAGCDVWLIDGDRQATASTALAIRAESGQEPVMATAQYFDGPTLRAQVGLQSKKYQDVVIDVGGRDSSALRAALGLSDVLLIPFQPRSIDVWAIKDIAELVDEIRGFGKEIKAFAVLNLADIQGQDNRDAAAAIADFPGITLLDTPIRRRKAFANAAGEGLSVLEHEPADIKARAELEALINAVFN</sequence>
<dbReference type="AlphaFoldDB" id="A0A1J5Q5Z3"/>
<dbReference type="InterPro" id="IPR050678">
    <property type="entry name" value="DNA_Partitioning_ATPase"/>
</dbReference>
<organism evidence="2">
    <name type="scientific">mine drainage metagenome</name>
    <dbReference type="NCBI Taxonomy" id="410659"/>
    <lineage>
        <taxon>unclassified sequences</taxon>
        <taxon>metagenomes</taxon>
        <taxon>ecological metagenomes</taxon>
    </lineage>
</organism>
<dbReference type="EMBL" id="MLJW01001336">
    <property type="protein sequence ID" value="OIQ78784.1"/>
    <property type="molecule type" value="Genomic_DNA"/>
</dbReference>
<evidence type="ECO:0000313" key="2">
    <source>
        <dbReference type="EMBL" id="OIQ78784.1"/>
    </source>
</evidence>
<protein>
    <submittedName>
        <fullName evidence="2">Chromosome-partitioning ATPase Soj</fullName>
        <ecNumber evidence="2">3.6.-.-</ecNumber>
    </submittedName>
</protein>
<dbReference type="PANTHER" id="PTHR13696">
    <property type="entry name" value="P-LOOP CONTAINING NUCLEOSIDE TRIPHOSPHATE HYDROLASE"/>
    <property type="match status" value="1"/>
</dbReference>
<dbReference type="PANTHER" id="PTHR13696:SF96">
    <property type="entry name" value="COBQ_COBB_MIND_PARA NUCLEOTIDE BINDING DOMAIN-CONTAINING PROTEIN"/>
    <property type="match status" value="1"/>
</dbReference>
<dbReference type="Gene3D" id="3.40.50.300">
    <property type="entry name" value="P-loop containing nucleotide triphosphate hydrolases"/>
    <property type="match status" value="1"/>
</dbReference>
<reference evidence="2" key="1">
    <citation type="submission" date="2016-10" db="EMBL/GenBank/DDBJ databases">
        <title>Sequence of Gallionella enrichment culture.</title>
        <authorList>
            <person name="Poehlein A."/>
            <person name="Muehling M."/>
            <person name="Daniel R."/>
        </authorList>
    </citation>
    <scope>NUCLEOTIDE SEQUENCE</scope>
</reference>
<proteinExistence type="predicted"/>
<dbReference type="CDD" id="cd02042">
    <property type="entry name" value="ParAB_family"/>
    <property type="match status" value="1"/>
</dbReference>
<gene>
    <name evidence="2" type="primary">soj_36</name>
    <name evidence="2" type="ORF">GALL_395060</name>
</gene>
<dbReference type="InterPro" id="IPR002586">
    <property type="entry name" value="CobQ/CobB/MinD/ParA_Nub-bd_dom"/>
</dbReference>
<evidence type="ECO:0000259" key="1">
    <source>
        <dbReference type="Pfam" id="PF01656"/>
    </source>
</evidence>
<dbReference type="Pfam" id="PF01656">
    <property type="entry name" value="CbiA"/>
    <property type="match status" value="1"/>
</dbReference>
<comment type="caution">
    <text evidence="2">The sequence shown here is derived from an EMBL/GenBank/DDBJ whole genome shotgun (WGS) entry which is preliminary data.</text>
</comment>
<dbReference type="EC" id="3.6.-.-" evidence="2"/>
<accession>A0A1J5Q5Z3</accession>
<keyword evidence="2" id="KW-0378">Hydrolase</keyword>
<name>A0A1J5Q5Z3_9ZZZZ</name>
<dbReference type="SUPFAM" id="SSF52540">
    <property type="entry name" value="P-loop containing nucleoside triphosphate hydrolases"/>
    <property type="match status" value="1"/>
</dbReference>
<dbReference type="GO" id="GO:0016787">
    <property type="term" value="F:hydrolase activity"/>
    <property type="evidence" value="ECO:0007669"/>
    <property type="project" value="UniProtKB-KW"/>
</dbReference>
<feature type="domain" description="CobQ/CobB/MinD/ParA nucleotide binding" evidence="1">
    <location>
        <begin position="3"/>
        <end position="189"/>
    </location>
</feature>
<dbReference type="InterPro" id="IPR027417">
    <property type="entry name" value="P-loop_NTPase"/>
</dbReference>